<accession>A0A098G962</accession>
<dbReference type="Proteomes" id="UP000032430">
    <property type="component" value="Chromosome I"/>
</dbReference>
<evidence type="ECO:0000256" key="3">
    <source>
        <dbReference type="ARBA" id="ARBA00022676"/>
    </source>
</evidence>
<feature type="transmembrane region" description="Helical" evidence="8">
    <location>
        <begin position="215"/>
        <end position="233"/>
    </location>
</feature>
<evidence type="ECO:0000256" key="1">
    <source>
        <dbReference type="ARBA" id="ARBA00004651"/>
    </source>
</evidence>
<feature type="transmembrane region" description="Helical" evidence="8">
    <location>
        <begin position="364"/>
        <end position="385"/>
    </location>
</feature>
<dbReference type="AlphaFoldDB" id="A0A098G962"/>
<keyword evidence="6 8" id="KW-1133">Transmembrane helix</keyword>
<keyword evidence="7 8" id="KW-0472">Membrane</keyword>
<dbReference type="Pfam" id="PF02366">
    <property type="entry name" value="PMT"/>
    <property type="match status" value="1"/>
</dbReference>
<feature type="domain" description="ArnT-like N-terminal" evidence="9">
    <location>
        <begin position="39"/>
        <end position="245"/>
    </location>
</feature>
<evidence type="ECO:0000256" key="4">
    <source>
        <dbReference type="ARBA" id="ARBA00022679"/>
    </source>
</evidence>
<evidence type="ECO:0000313" key="11">
    <source>
        <dbReference type="Proteomes" id="UP000032430"/>
    </source>
</evidence>
<comment type="subcellular location">
    <subcellularLocation>
        <location evidence="1">Cell membrane</location>
        <topology evidence="1">Multi-pass membrane protein</topology>
    </subcellularLocation>
</comment>
<feature type="transmembrane region" description="Helical" evidence="8">
    <location>
        <begin position="174"/>
        <end position="203"/>
    </location>
</feature>
<name>A0A098G962_9GAMM</name>
<keyword evidence="3" id="KW-0328">Glycosyltransferase</keyword>
<feature type="transmembrane region" description="Helical" evidence="8">
    <location>
        <begin position="119"/>
        <end position="137"/>
    </location>
</feature>
<dbReference type="GO" id="GO:0016763">
    <property type="term" value="F:pentosyltransferase activity"/>
    <property type="evidence" value="ECO:0007669"/>
    <property type="project" value="TreeGrafter"/>
</dbReference>
<dbReference type="PANTHER" id="PTHR33908:SF3">
    <property type="entry name" value="UNDECAPRENYL PHOSPHATE-ALPHA-4-AMINO-4-DEOXY-L-ARABINOSE ARABINOSYL TRANSFERASE"/>
    <property type="match status" value="1"/>
</dbReference>
<dbReference type="PANTHER" id="PTHR33908">
    <property type="entry name" value="MANNOSYLTRANSFERASE YKCB-RELATED"/>
    <property type="match status" value="1"/>
</dbReference>
<dbReference type="RefSeq" id="WP_045096807.1">
    <property type="nucleotide sequence ID" value="NZ_LN614827.1"/>
</dbReference>
<protein>
    <submittedName>
        <fullName evidence="10">Putative melitin resistence protein</fullName>
    </submittedName>
</protein>
<proteinExistence type="predicted"/>
<feature type="transmembrane region" description="Helical" evidence="8">
    <location>
        <begin position="92"/>
        <end position="112"/>
    </location>
</feature>
<dbReference type="STRING" id="1212491.LFA_3161"/>
<evidence type="ECO:0000256" key="8">
    <source>
        <dbReference type="SAM" id="Phobius"/>
    </source>
</evidence>
<evidence type="ECO:0000256" key="2">
    <source>
        <dbReference type="ARBA" id="ARBA00022475"/>
    </source>
</evidence>
<dbReference type="GO" id="GO:0005886">
    <property type="term" value="C:plasma membrane"/>
    <property type="evidence" value="ECO:0007669"/>
    <property type="project" value="UniProtKB-SubCell"/>
</dbReference>
<dbReference type="GO" id="GO:0000030">
    <property type="term" value="F:mannosyltransferase activity"/>
    <property type="evidence" value="ECO:0007669"/>
    <property type="project" value="InterPro"/>
</dbReference>
<reference evidence="11" key="1">
    <citation type="submission" date="2014-09" db="EMBL/GenBank/DDBJ databases">
        <authorList>
            <person name="Gomez-Valero L."/>
        </authorList>
    </citation>
    <scope>NUCLEOTIDE SEQUENCE [LARGE SCALE GENOMIC DNA]</scope>
    <source>
        <strain evidence="11">ATCC700992</strain>
    </source>
</reference>
<evidence type="ECO:0000313" key="10">
    <source>
        <dbReference type="EMBL" id="CEG58501.1"/>
    </source>
</evidence>
<keyword evidence="2" id="KW-1003">Cell membrane</keyword>
<dbReference type="KEGG" id="lfa:LFA_3161"/>
<dbReference type="InterPro" id="IPR003342">
    <property type="entry name" value="ArnT-like_N"/>
</dbReference>
<dbReference type="GO" id="GO:0009103">
    <property type="term" value="P:lipopolysaccharide biosynthetic process"/>
    <property type="evidence" value="ECO:0007669"/>
    <property type="project" value="UniProtKB-ARBA"/>
</dbReference>
<keyword evidence="5 8" id="KW-0812">Transmembrane</keyword>
<feature type="transmembrane region" description="Helical" evidence="8">
    <location>
        <begin position="311"/>
        <end position="328"/>
    </location>
</feature>
<gene>
    <name evidence="10" type="ORF">LFA_3161</name>
</gene>
<dbReference type="GO" id="GO:0010041">
    <property type="term" value="P:response to iron(III) ion"/>
    <property type="evidence" value="ECO:0007669"/>
    <property type="project" value="TreeGrafter"/>
</dbReference>
<organism evidence="10 11">
    <name type="scientific">Legionella fallonii LLAP-10</name>
    <dbReference type="NCBI Taxonomy" id="1212491"/>
    <lineage>
        <taxon>Bacteria</taxon>
        <taxon>Pseudomonadati</taxon>
        <taxon>Pseudomonadota</taxon>
        <taxon>Gammaproteobacteria</taxon>
        <taxon>Legionellales</taxon>
        <taxon>Legionellaceae</taxon>
        <taxon>Legionella</taxon>
    </lineage>
</organism>
<evidence type="ECO:0000256" key="6">
    <source>
        <dbReference type="ARBA" id="ARBA00022989"/>
    </source>
</evidence>
<dbReference type="EMBL" id="LN614827">
    <property type="protein sequence ID" value="CEG58501.1"/>
    <property type="molecule type" value="Genomic_DNA"/>
</dbReference>
<evidence type="ECO:0000256" key="5">
    <source>
        <dbReference type="ARBA" id="ARBA00022692"/>
    </source>
</evidence>
<dbReference type="InterPro" id="IPR050297">
    <property type="entry name" value="LipidA_mod_glycosyltrf_83"/>
</dbReference>
<feature type="transmembrane region" description="Helical" evidence="8">
    <location>
        <begin position="273"/>
        <end position="291"/>
    </location>
</feature>
<evidence type="ECO:0000256" key="7">
    <source>
        <dbReference type="ARBA" id="ARBA00023136"/>
    </source>
</evidence>
<sequence length="493" mass="56025">MDIKSDRLVYQKFINHALFVLIFLLLCRVIASYFIPLNDTTEARYGEIARKMLETGNWVNLLHDYGIPFWAKPPLSTWFSAVSMNLFGISEWAVRLPSLLLSIGILGLIWDLAKKHSGLEVALVSILVLSGMLFFFLEAGTVMTDPSLTFCCTLALVAFWHAMVTKSKLWSYGFFIGLGLGLLAKGPLVLILVGTPIFFWVLLRKQWRNLWNNLPWIKGTLLLFAIALPWYILAELRTPGFLNYFIVGEHFNRFLVPGWTGDKYGAAHHAPKGIIWIFAIAGIFPWNLVVGKWLISHAKNLPVLFRDEDGWLSYLVLCALTPLVFFTFSSNIIYPYVFPSLPAFALLFAEIWKRSNQLLINSQWIIRFSAINGVLFLIGTLLFMLKPDWIAKTQKPVINAWIKQHPTPGSNLVYWGDRTEFSAQFYSAGKVKSAQSVVGLCKLLSNGVDNYFVINSQIASQIPPKLFSQFTLVKTINYKQERMLLLHCPILNC</sequence>
<dbReference type="HOGENOM" id="CLU_019200_5_2_6"/>
<feature type="transmembrane region" description="Helical" evidence="8">
    <location>
        <begin position="143"/>
        <end position="162"/>
    </location>
</feature>
<dbReference type="OrthoDB" id="9775035at2"/>
<keyword evidence="4" id="KW-0808">Transferase</keyword>
<dbReference type="GO" id="GO:0006493">
    <property type="term" value="P:protein O-linked glycosylation"/>
    <property type="evidence" value="ECO:0007669"/>
    <property type="project" value="InterPro"/>
</dbReference>
<evidence type="ECO:0000259" key="9">
    <source>
        <dbReference type="Pfam" id="PF02366"/>
    </source>
</evidence>
<keyword evidence="11" id="KW-1185">Reference proteome</keyword>
<feature type="transmembrane region" description="Helical" evidence="8">
    <location>
        <begin position="12"/>
        <end position="35"/>
    </location>
</feature>